<dbReference type="OrthoDB" id="1905920at2759"/>
<keyword evidence="5" id="KW-0456">Lyase</keyword>
<dbReference type="EMBL" id="KV417590">
    <property type="protein sequence ID" value="KZP16716.1"/>
    <property type="molecule type" value="Genomic_DNA"/>
</dbReference>
<dbReference type="AlphaFoldDB" id="A0A166FEE5"/>
<comment type="pathway">
    <text evidence="1">Metabolic intermediate metabolism; (S)-3-hydroxy-3-methylglutaryl-CoA degradation; acetoacetate from (S)-3-hydroxy-3-methylglutaryl-CoA: step 1/1.</text>
</comment>
<evidence type="ECO:0000256" key="4">
    <source>
        <dbReference type="ARBA" id="ARBA00022723"/>
    </source>
</evidence>
<dbReference type="InterPro" id="IPR043594">
    <property type="entry name" value="HMGL"/>
</dbReference>
<sequence length="330" mass="35053">MFARASQANTLVKIVEVGPRDGLQNEKGLVPIDVKVELINRLGEAGLKHIEAGSFVSPKWVPQMGGTAKVISQMERLPGVHYPVLVPNQRGLDNLSSLLSEYASSPSSSKQPPPTDEIAIFTAATDAFCQANTNTTIAGSLERLAPVARAALDKGLRVRGYVSAVITCPYSGQVDYRKVREVSEALLAMGCYEVSLGDTVGTGTPATISEMLKEVTRTVPVEKLAFHDTFGTGVANVMAALDHGVRTIDSSIGGLGGCPYSPGATGNVATEDVLYALQGSKYTAGPDVNLDKLVETGWWISEQLGRETVSRAGKSLRLKKLQEHAEGSKL</sequence>
<dbReference type="PANTHER" id="PTHR42738:SF7">
    <property type="entry name" value="HYDROXYMETHYLGLUTARYL-COA LYASE"/>
    <property type="match status" value="1"/>
</dbReference>
<evidence type="ECO:0000256" key="6">
    <source>
        <dbReference type="ARBA" id="ARBA00049877"/>
    </source>
</evidence>
<proteinExistence type="inferred from homology"/>
<dbReference type="STRING" id="436010.A0A166FEE5"/>
<dbReference type="InterPro" id="IPR013785">
    <property type="entry name" value="Aldolase_TIM"/>
</dbReference>
<protein>
    <recommendedName>
        <fullName evidence="3">hydroxymethylglutaryl-CoA lyase</fullName>
        <ecNumber evidence="3">4.1.3.4</ecNumber>
    </recommendedName>
</protein>
<name>A0A166FEE5_9AGAM</name>
<dbReference type="GO" id="GO:0006552">
    <property type="term" value="P:L-leucine catabolic process"/>
    <property type="evidence" value="ECO:0007669"/>
    <property type="project" value="TreeGrafter"/>
</dbReference>
<evidence type="ECO:0000256" key="2">
    <source>
        <dbReference type="ARBA" id="ARBA00009405"/>
    </source>
</evidence>
<dbReference type="Pfam" id="PF00682">
    <property type="entry name" value="HMGL-like"/>
    <property type="match status" value="1"/>
</dbReference>
<dbReference type="SUPFAM" id="SSF51569">
    <property type="entry name" value="Aldolase"/>
    <property type="match status" value="1"/>
</dbReference>
<gene>
    <name evidence="8" type="ORF">FIBSPDRAFT_920891</name>
</gene>
<evidence type="ECO:0000313" key="8">
    <source>
        <dbReference type="EMBL" id="KZP16716.1"/>
    </source>
</evidence>
<evidence type="ECO:0000259" key="7">
    <source>
        <dbReference type="PROSITE" id="PS50991"/>
    </source>
</evidence>
<evidence type="ECO:0000256" key="5">
    <source>
        <dbReference type="ARBA" id="ARBA00023239"/>
    </source>
</evidence>
<keyword evidence="4" id="KW-0479">Metal-binding</keyword>
<dbReference type="Proteomes" id="UP000076532">
    <property type="component" value="Unassembled WGS sequence"/>
</dbReference>
<comment type="similarity">
    <text evidence="2">Belongs to the HMG-CoA lyase family.</text>
</comment>
<dbReference type="FunFam" id="3.20.20.70:FF:000201">
    <property type="entry name" value="Hydroxymethylglutaryl-CoA lyase"/>
    <property type="match status" value="1"/>
</dbReference>
<dbReference type="InterPro" id="IPR000891">
    <property type="entry name" value="PYR_CT"/>
</dbReference>
<accession>A0A166FEE5</accession>
<dbReference type="GO" id="GO:0046951">
    <property type="term" value="P:ketone body biosynthetic process"/>
    <property type="evidence" value="ECO:0007669"/>
    <property type="project" value="TreeGrafter"/>
</dbReference>
<dbReference type="PANTHER" id="PTHR42738">
    <property type="entry name" value="HYDROXYMETHYLGLUTARYL-COA LYASE"/>
    <property type="match status" value="1"/>
</dbReference>
<dbReference type="PROSITE" id="PS50991">
    <property type="entry name" value="PYR_CT"/>
    <property type="match status" value="1"/>
</dbReference>
<evidence type="ECO:0000256" key="1">
    <source>
        <dbReference type="ARBA" id="ARBA00005143"/>
    </source>
</evidence>
<organism evidence="8 9">
    <name type="scientific">Athelia psychrophila</name>
    <dbReference type="NCBI Taxonomy" id="1759441"/>
    <lineage>
        <taxon>Eukaryota</taxon>
        <taxon>Fungi</taxon>
        <taxon>Dikarya</taxon>
        <taxon>Basidiomycota</taxon>
        <taxon>Agaricomycotina</taxon>
        <taxon>Agaricomycetes</taxon>
        <taxon>Agaricomycetidae</taxon>
        <taxon>Atheliales</taxon>
        <taxon>Atheliaceae</taxon>
        <taxon>Athelia</taxon>
    </lineage>
</organism>
<keyword evidence="9" id="KW-1185">Reference proteome</keyword>
<evidence type="ECO:0000313" key="9">
    <source>
        <dbReference type="Proteomes" id="UP000076532"/>
    </source>
</evidence>
<dbReference type="EC" id="4.1.3.4" evidence="3"/>
<dbReference type="GO" id="GO:0046872">
    <property type="term" value="F:metal ion binding"/>
    <property type="evidence" value="ECO:0007669"/>
    <property type="project" value="UniProtKB-KW"/>
</dbReference>
<reference evidence="8 9" key="1">
    <citation type="journal article" date="2016" name="Mol. Biol. Evol.">
        <title>Comparative Genomics of Early-Diverging Mushroom-Forming Fungi Provides Insights into the Origins of Lignocellulose Decay Capabilities.</title>
        <authorList>
            <person name="Nagy L.G."/>
            <person name="Riley R."/>
            <person name="Tritt A."/>
            <person name="Adam C."/>
            <person name="Daum C."/>
            <person name="Floudas D."/>
            <person name="Sun H."/>
            <person name="Yadav J.S."/>
            <person name="Pangilinan J."/>
            <person name="Larsson K.H."/>
            <person name="Matsuura K."/>
            <person name="Barry K."/>
            <person name="Labutti K."/>
            <person name="Kuo R."/>
            <person name="Ohm R.A."/>
            <person name="Bhattacharya S.S."/>
            <person name="Shirouzu T."/>
            <person name="Yoshinaga Y."/>
            <person name="Martin F.M."/>
            <person name="Grigoriev I.V."/>
            <person name="Hibbett D.S."/>
        </authorList>
    </citation>
    <scope>NUCLEOTIDE SEQUENCE [LARGE SCALE GENOMIC DNA]</scope>
    <source>
        <strain evidence="8 9">CBS 109695</strain>
    </source>
</reference>
<evidence type="ECO:0000256" key="3">
    <source>
        <dbReference type="ARBA" id="ARBA00012910"/>
    </source>
</evidence>
<comment type="catalytic activity">
    <reaction evidence="6">
        <text>(3S)-3-hydroxy-3-methylglutaryl-CoA = acetoacetate + acetyl-CoA</text>
        <dbReference type="Rhea" id="RHEA:24404"/>
        <dbReference type="ChEBI" id="CHEBI:13705"/>
        <dbReference type="ChEBI" id="CHEBI:43074"/>
        <dbReference type="ChEBI" id="CHEBI:57288"/>
        <dbReference type="EC" id="4.1.3.4"/>
    </reaction>
</comment>
<dbReference type="NCBIfam" id="NF004283">
    <property type="entry name" value="PRK05692.1"/>
    <property type="match status" value="1"/>
</dbReference>
<dbReference type="GO" id="GO:0004419">
    <property type="term" value="F:hydroxymethylglutaryl-CoA lyase activity"/>
    <property type="evidence" value="ECO:0007669"/>
    <property type="project" value="UniProtKB-EC"/>
</dbReference>
<dbReference type="UniPathway" id="UPA00896">
    <property type="reaction ID" value="UER00863"/>
</dbReference>
<dbReference type="Gene3D" id="3.20.20.70">
    <property type="entry name" value="Aldolase class I"/>
    <property type="match status" value="1"/>
</dbReference>
<dbReference type="CDD" id="cd07938">
    <property type="entry name" value="DRE_TIM_HMGL"/>
    <property type="match status" value="1"/>
</dbReference>
<feature type="domain" description="Pyruvate carboxyltransferase" evidence="7">
    <location>
        <begin position="12"/>
        <end position="294"/>
    </location>
</feature>